<protein>
    <recommendedName>
        <fullName evidence="4">PLAT domain-containing protein</fullName>
    </recommendedName>
</protein>
<feature type="chain" id="PRO_5047167843" description="PLAT domain-containing protein" evidence="1">
    <location>
        <begin position="20"/>
        <end position="179"/>
    </location>
</feature>
<comment type="caution">
    <text evidence="2">The sequence shown here is derived from an EMBL/GenBank/DDBJ whole genome shotgun (WGS) entry which is preliminary data.</text>
</comment>
<keyword evidence="1" id="KW-0732">Signal</keyword>
<organism evidence="2 3">
    <name type="scientific">Apiospora marii</name>
    <dbReference type="NCBI Taxonomy" id="335849"/>
    <lineage>
        <taxon>Eukaryota</taxon>
        <taxon>Fungi</taxon>
        <taxon>Dikarya</taxon>
        <taxon>Ascomycota</taxon>
        <taxon>Pezizomycotina</taxon>
        <taxon>Sordariomycetes</taxon>
        <taxon>Xylariomycetidae</taxon>
        <taxon>Amphisphaeriales</taxon>
        <taxon>Apiosporaceae</taxon>
        <taxon>Apiospora</taxon>
    </lineage>
</organism>
<dbReference type="Proteomes" id="UP001396898">
    <property type="component" value="Unassembled WGS sequence"/>
</dbReference>
<name>A0ABR1RY95_9PEZI</name>
<proteinExistence type="predicted"/>
<evidence type="ECO:0008006" key="4">
    <source>
        <dbReference type="Google" id="ProtNLM"/>
    </source>
</evidence>
<gene>
    <name evidence="2" type="ORF">PG991_006783</name>
</gene>
<dbReference type="EMBL" id="JAQQWI010000009">
    <property type="protein sequence ID" value="KAK8022902.1"/>
    <property type="molecule type" value="Genomic_DNA"/>
</dbReference>
<sequence length="179" mass="19553">MKWINTIISLAFTAKALMASPIMHHRAGGIEVYRLTVSGGNRELDGQVLRMKASKIGVYGGGDNYMTVQVYPASSQKAGCSTLHTYPIGIVDHAIAVTGEGAFRDFVDVTMPAGLSGTDSNTNWNSFQMVEDSLKLDMGGQWVAFPDPDNGWNVKWFDGKSTVNQNFLPITIKYTKVNN</sequence>
<evidence type="ECO:0000256" key="1">
    <source>
        <dbReference type="SAM" id="SignalP"/>
    </source>
</evidence>
<feature type="signal peptide" evidence="1">
    <location>
        <begin position="1"/>
        <end position="19"/>
    </location>
</feature>
<evidence type="ECO:0000313" key="3">
    <source>
        <dbReference type="Proteomes" id="UP001396898"/>
    </source>
</evidence>
<keyword evidence="3" id="KW-1185">Reference proteome</keyword>
<reference evidence="2 3" key="1">
    <citation type="submission" date="2023-01" db="EMBL/GenBank/DDBJ databases">
        <title>Analysis of 21 Apiospora genomes using comparative genomics revels a genus with tremendous synthesis potential of carbohydrate active enzymes and secondary metabolites.</title>
        <authorList>
            <person name="Sorensen T."/>
        </authorList>
    </citation>
    <scope>NUCLEOTIDE SEQUENCE [LARGE SCALE GENOMIC DNA]</scope>
    <source>
        <strain evidence="2 3">CBS 20057</strain>
    </source>
</reference>
<evidence type="ECO:0000313" key="2">
    <source>
        <dbReference type="EMBL" id="KAK8022902.1"/>
    </source>
</evidence>
<accession>A0ABR1RY95</accession>